<keyword evidence="6 11" id="KW-0812">Transmembrane</keyword>
<keyword evidence="4 10" id="KW-1003">Cell membrane</keyword>
<dbReference type="InterPro" id="IPR004513">
    <property type="entry name" value="FtsX"/>
</dbReference>
<dbReference type="PANTHER" id="PTHR47755:SF1">
    <property type="entry name" value="CELL DIVISION PROTEIN FTSX"/>
    <property type="match status" value="1"/>
</dbReference>
<dbReference type="PANTHER" id="PTHR47755">
    <property type="entry name" value="CELL DIVISION PROTEIN FTSX"/>
    <property type="match status" value="1"/>
</dbReference>
<keyword evidence="8 10" id="KW-0472">Membrane</keyword>
<dbReference type="Gene3D" id="3.30.70.3040">
    <property type="match status" value="1"/>
</dbReference>
<feature type="transmembrane region" description="Helical" evidence="11">
    <location>
        <begin position="259"/>
        <end position="285"/>
    </location>
</feature>
<evidence type="ECO:0000259" key="13">
    <source>
        <dbReference type="Pfam" id="PF18075"/>
    </source>
</evidence>
<feature type="transmembrane region" description="Helical" evidence="11">
    <location>
        <begin position="18"/>
        <end position="40"/>
    </location>
</feature>
<evidence type="ECO:0000256" key="11">
    <source>
        <dbReference type="SAM" id="Phobius"/>
    </source>
</evidence>
<dbReference type="AlphaFoldDB" id="A0A0G1BDL8"/>
<evidence type="ECO:0000256" key="10">
    <source>
        <dbReference type="PIRNR" id="PIRNR003097"/>
    </source>
</evidence>
<dbReference type="InterPro" id="IPR003838">
    <property type="entry name" value="ABC3_permease_C"/>
</dbReference>
<evidence type="ECO:0000313" key="15">
    <source>
        <dbReference type="Proteomes" id="UP000034785"/>
    </source>
</evidence>
<evidence type="ECO:0000256" key="4">
    <source>
        <dbReference type="ARBA" id="ARBA00022475"/>
    </source>
</evidence>
<feature type="transmembrane region" description="Helical" evidence="11">
    <location>
        <begin position="217"/>
        <end position="239"/>
    </location>
</feature>
<dbReference type="GO" id="GO:0051301">
    <property type="term" value="P:cell division"/>
    <property type="evidence" value="ECO:0007669"/>
    <property type="project" value="UniProtKB-KW"/>
</dbReference>
<dbReference type="EMBL" id="LCEJ01000002">
    <property type="protein sequence ID" value="KKS71269.1"/>
    <property type="molecule type" value="Genomic_DNA"/>
</dbReference>
<evidence type="ECO:0000256" key="7">
    <source>
        <dbReference type="ARBA" id="ARBA00022989"/>
    </source>
</evidence>
<dbReference type="Pfam" id="PF18075">
    <property type="entry name" value="FtsX_ECD"/>
    <property type="match status" value="1"/>
</dbReference>
<dbReference type="InterPro" id="IPR040690">
    <property type="entry name" value="FtsX_ECD"/>
</dbReference>
<feature type="domain" description="ABC3 transporter permease C-terminal" evidence="12">
    <location>
        <begin position="169"/>
        <end position="286"/>
    </location>
</feature>
<evidence type="ECO:0000256" key="2">
    <source>
        <dbReference type="ARBA" id="ARBA00007379"/>
    </source>
</evidence>
<comment type="subcellular location">
    <subcellularLocation>
        <location evidence="1">Cell membrane</location>
        <topology evidence="1">Multi-pass membrane protein</topology>
    </subcellularLocation>
</comment>
<comment type="caution">
    <text evidence="14">The sequence shown here is derived from an EMBL/GenBank/DDBJ whole genome shotgun (WGS) entry which is preliminary data.</text>
</comment>
<organism evidence="14 15">
    <name type="scientific">Candidatus Daviesbacteria bacterium GW2011_GWA2_42_7</name>
    <dbReference type="NCBI Taxonomy" id="1618425"/>
    <lineage>
        <taxon>Bacteria</taxon>
        <taxon>Candidatus Daviesiibacteriota</taxon>
    </lineage>
</organism>
<protein>
    <recommendedName>
        <fullName evidence="3 10">Cell division protein FtsX</fullName>
    </recommendedName>
</protein>
<keyword evidence="9 10" id="KW-0131">Cell cycle</keyword>
<keyword evidence="7 11" id="KW-1133">Transmembrane helix</keyword>
<evidence type="ECO:0000259" key="12">
    <source>
        <dbReference type="Pfam" id="PF02687"/>
    </source>
</evidence>
<evidence type="ECO:0000256" key="1">
    <source>
        <dbReference type="ARBA" id="ARBA00004651"/>
    </source>
</evidence>
<accession>A0A0G1BDL8</accession>
<evidence type="ECO:0000256" key="8">
    <source>
        <dbReference type="ARBA" id="ARBA00023136"/>
    </source>
</evidence>
<proteinExistence type="inferred from homology"/>
<name>A0A0G1BDL8_9BACT</name>
<evidence type="ECO:0000313" key="14">
    <source>
        <dbReference type="EMBL" id="KKS71269.1"/>
    </source>
</evidence>
<dbReference type="PATRIC" id="fig|1618425.3.peg.38"/>
<feature type="domain" description="FtsX extracellular" evidence="13">
    <location>
        <begin position="57"/>
        <end position="145"/>
    </location>
</feature>
<feature type="transmembrane region" description="Helical" evidence="11">
    <location>
        <begin position="164"/>
        <end position="187"/>
    </location>
</feature>
<evidence type="ECO:0000256" key="9">
    <source>
        <dbReference type="ARBA" id="ARBA00023306"/>
    </source>
</evidence>
<evidence type="ECO:0000256" key="5">
    <source>
        <dbReference type="ARBA" id="ARBA00022618"/>
    </source>
</evidence>
<dbReference type="Proteomes" id="UP000034785">
    <property type="component" value="Unassembled WGS sequence"/>
</dbReference>
<sequence>MIFIEFVKRNIRRTPYQALAASMVMFLTFLTLSSFSILALGSQQILRFYESKPQAIAFFKDGTTETDIQAIQNALSQTGKITQFKYVSKEEALEIYRERNKSNPTLLELVTANILPASLEISTQTPDDLKPIAEIVKREPVVEEVVFPEDVVASLTQATGLIRVVGGAVVGFLVTFSTLIIIMIIGFKIRVKREEIETMKLLGASARFIRMPYLLEGIVYASIGALLGWLVSVLITWYFEPLLQNNLGEVAQSILPLSPILMLGLLMVELFVAVLVGGLGSLAAVRRYLHL</sequence>
<gene>
    <name evidence="14" type="ORF">UV41_C0002G0004</name>
</gene>
<reference evidence="14 15" key="1">
    <citation type="journal article" date="2015" name="Nature">
        <title>rRNA introns, odd ribosomes, and small enigmatic genomes across a large radiation of phyla.</title>
        <authorList>
            <person name="Brown C.T."/>
            <person name="Hug L.A."/>
            <person name="Thomas B.C."/>
            <person name="Sharon I."/>
            <person name="Castelle C.J."/>
            <person name="Singh A."/>
            <person name="Wilkins M.J."/>
            <person name="Williams K.H."/>
            <person name="Banfield J.F."/>
        </authorList>
    </citation>
    <scope>NUCLEOTIDE SEQUENCE [LARGE SCALE GENOMIC DNA]</scope>
</reference>
<evidence type="ECO:0000256" key="3">
    <source>
        <dbReference type="ARBA" id="ARBA00021907"/>
    </source>
</evidence>
<comment type="similarity">
    <text evidence="2 10">Belongs to the ABC-4 integral membrane protein family. FtsX subfamily.</text>
</comment>
<keyword evidence="5 10" id="KW-0132">Cell division</keyword>
<dbReference type="GO" id="GO:0005886">
    <property type="term" value="C:plasma membrane"/>
    <property type="evidence" value="ECO:0007669"/>
    <property type="project" value="UniProtKB-SubCell"/>
</dbReference>
<evidence type="ECO:0000256" key="6">
    <source>
        <dbReference type="ARBA" id="ARBA00022692"/>
    </source>
</evidence>
<dbReference type="PIRSF" id="PIRSF003097">
    <property type="entry name" value="FtsX"/>
    <property type="match status" value="1"/>
</dbReference>
<dbReference type="Pfam" id="PF02687">
    <property type="entry name" value="FtsX"/>
    <property type="match status" value="1"/>
</dbReference>